<dbReference type="InterPro" id="IPR036465">
    <property type="entry name" value="vWFA_dom_sf"/>
</dbReference>
<dbReference type="SUPFAM" id="SSF53300">
    <property type="entry name" value="vWA-like"/>
    <property type="match status" value="1"/>
</dbReference>
<evidence type="ECO:0000313" key="3">
    <source>
        <dbReference type="EMBL" id="SPO30887.1"/>
    </source>
</evidence>
<feature type="compositionally biased region" description="Low complexity" evidence="1">
    <location>
        <begin position="460"/>
        <end position="471"/>
    </location>
</feature>
<name>A0A5C3EMF7_9BASI</name>
<dbReference type="InterPro" id="IPR002035">
    <property type="entry name" value="VWF_A"/>
</dbReference>
<feature type="region of interest" description="Disordered" evidence="1">
    <location>
        <begin position="385"/>
        <end position="631"/>
    </location>
</feature>
<dbReference type="InterPro" id="IPR019303">
    <property type="entry name" value="vWA_TerF_C"/>
</dbReference>
<evidence type="ECO:0000256" key="1">
    <source>
        <dbReference type="SAM" id="MobiDB-lite"/>
    </source>
</evidence>
<dbReference type="AlphaFoldDB" id="A0A5C3EMF7"/>
<protein>
    <recommendedName>
        <fullName evidence="2">VWFA domain-containing protein</fullName>
    </recommendedName>
</protein>
<organism evidence="3 4">
    <name type="scientific">Ustilago trichophora</name>
    <dbReference type="NCBI Taxonomy" id="86804"/>
    <lineage>
        <taxon>Eukaryota</taxon>
        <taxon>Fungi</taxon>
        <taxon>Dikarya</taxon>
        <taxon>Basidiomycota</taxon>
        <taxon>Ustilaginomycotina</taxon>
        <taxon>Ustilaginomycetes</taxon>
        <taxon>Ustilaginales</taxon>
        <taxon>Ustilaginaceae</taxon>
        <taxon>Ustilago</taxon>
    </lineage>
</organism>
<dbReference type="EMBL" id="OOIN01000035">
    <property type="protein sequence ID" value="SPO30887.1"/>
    <property type="molecule type" value="Genomic_DNA"/>
</dbReference>
<feature type="compositionally biased region" description="Basic and acidic residues" evidence="1">
    <location>
        <begin position="408"/>
        <end position="433"/>
    </location>
</feature>
<feature type="compositionally biased region" description="Gly residues" evidence="1">
    <location>
        <begin position="572"/>
        <end position="588"/>
    </location>
</feature>
<keyword evidence="4" id="KW-1185">Reference proteome</keyword>
<dbReference type="Pfam" id="PF10138">
    <property type="entry name" value="vWA-TerF-like"/>
    <property type="match status" value="1"/>
</dbReference>
<evidence type="ECO:0000259" key="2">
    <source>
        <dbReference type="PROSITE" id="PS50234"/>
    </source>
</evidence>
<accession>A0A5C3EMF7</accession>
<dbReference type="PANTHER" id="PTHR34706">
    <property type="entry name" value="SLR1338 PROTEIN"/>
    <property type="match status" value="1"/>
</dbReference>
<proteinExistence type="predicted"/>
<feature type="compositionally biased region" description="Low complexity" evidence="1">
    <location>
        <begin position="479"/>
        <end position="489"/>
    </location>
</feature>
<dbReference type="PROSITE" id="PS50234">
    <property type="entry name" value="VWFA"/>
    <property type="match status" value="1"/>
</dbReference>
<feature type="domain" description="VWFA" evidence="2">
    <location>
        <begin position="174"/>
        <end position="372"/>
    </location>
</feature>
<evidence type="ECO:0000313" key="4">
    <source>
        <dbReference type="Proteomes" id="UP000324022"/>
    </source>
</evidence>
<dbReference type="PANTHER" id="PTHR34706:SF2">
    <property type="entry name" value="RFEF"/>
    <property type="match status" value="1"/>
</dbReference>
<dbReference type="Gene3D" id="3.40.50.410">
    <property type="entry name" value="von Willebrand factor, type A domain"/>
    <property type="match status" value="1"/>
</dbReference>
<dbReference type="OrthoDB" id="2142040at2759"/>
<sequence length="631" mass="67528">MGFNKKLLVAGLAVGVTAYMLYKASKKHQQSHQLTAAAAPPPAMSYPNNNNNSHAASWGGAALGGAAVAAAGAAYAHHHHQQQQQSHPNPNANTLAMAANNPNLGWDSLRDWKHIANLLATCVMDQYLYPFYTFADVSRIAQHIASSGALQQCADSWQLPPYLAQDLVKLALFDVMFLLDDSASMRSEGTRRRDALAGILKRAADAAARFDPDGMEVAWMNNPTQQRIHNVAEADQLTSRCAYDGRATPMGSSLESKILQPLVLTPATQGRLSKPALVLVITDGRPTGSSEKGEKIVKVLQHAKRTLASTRYGEDAVSFQIAAVGNDREAQEWLDTIDNDPTVGDLIDVCSDITIESQQVKKSTGVELTQELYCLKLLLGPIDTSYDASDENERESSWNRNAKRRREKKELEKREKEQRFRGQMESFKRERDAALSGATPVPSAGGALPPQGMDVGYSHQPSYPQQQQGGYPQPGGGYPQQQQQQQQQQPPYPPQPSSYGNPPQPGYLAPGSGYGYPQPQSAQPGGGGYQPYGSTPGAPPPPYPNPYAHQGYGSRDAGNNGWSYPPPNSAPGAGGAPGGAGFMPGAGGFAMPNPQIGGNGANYPAQSVQQYGSGAPPPPPFGFPQARPSGY</sequence>
<dbReference type="Proteomes" id="UP000324022">
    <property type="component" value="Unassembled WGS sequence"/>
</dbReference>
<reference evidence="3 4" key="1">
    <citation type="submission" date="2018-03" db="EMBL/GenBank/DDBJ databases">
        <authorList>
            <person name="Guldener U."/>
        </authorList>
    </citation>
    <scope>NUCLEOTIDE SEQUENCE [LARGE SCALE GENOMIC DNA]</scope>
    <source>
        <strain evidence="3 4">NBRC100155</strain>
    </source>
</reference>
<gene>
    <name evidence="3" type="ORF">UTRI_05495_B</name>
</gene>